<evidence type="ECO:0000259" key="2">
    <source>
        <dbReference type="Pfam" id="PF23304"/>
    </source>
</evidence>
<evidence type="ECO:0000313" key="4">
    <source>
        <dbReference type="Proteomes" id="UP000024404"/>
    </source>
</evidence>
<dbReference type="GO" id="GO:0005930">
    <property type="term" value="C:axoneme"/>
    <property type="evidence" value="ECO:0007669"/>
    <property type="project" value="EnsemblMetazoa"/>
</dbReference>
<dbReference type="GO" id="GO:0005813">
    <property type="term" value="C:centrosome"/>
    <property type="evidence" value="ECO:0007669"/>
    <property type="project" value="TreeGrafter"/>
</dbReference>
<evidence type="ECO:0000259" key="1">
    <source>
        <dbReference type="Pfam" id="PF14779"/>
    </source>
</evidence>
<dbReference type="GO" id="GO:0035721">
    <property type="term" value="P:intraciliary retrograde transport"/>
    <property type="evidence" value="ECO:0007669"/>
    <property type="project" value="EnsemblMetazoa"/>
</dbReference>
<dbReference type="SUPFAM" id="SSF50978">
    <property type="entry name" value="WD40 repeat-like"/>
    <property type="match status" value="1"/>
</dbReference>
<protein>
    <submittedName>
        <fullName evidence="3">BBS1 domain-containing protein</fullName>
    </submittedName>
</protein>
<dbReference type="EnsemblMetazoa" id="OVOC11256.1">
    <property type="protein sequence ID" value="OVOC11256.1"/>
    <property type="gene ID" value="WBGene00248065"/>
</dbReference>
<feature type="domain" description="Bardet-Biedl syndrome 1 protein GAE" evidence="2">
    <location>
        <begin position="473"/>
        <end position="572"/>
    </location>
</feature>
<accession>A0A8R1XPK6</accession>
<dbReference type="Pfam" id="PF23304">
    <property type="entry name" value="GAE_BBS1"/>
    <property type="match status" value="1"/>
</dbReference>
<evidence type="ECO:0000313" key="3">
    <source>
        <dbReference type="EnsemblMetazoa" id="OVOC11256.1"/>
    </source>
</evidence>
<dbReference type="GO" id="GO:0005119">
    <property type="term" value="F:smoothened binding"/>
    <property type="evidence" value="ECO:0007669"/>
    <property type="project" value="TreeGrafter"/>
</dbReference>
<dbReference type="GO" id="GO:0061512">
    <property type="term" value="P:protein localization to cilium"/>
    <property type="evidence" value="ECO:0007669"/>
    <property type="project" value="EnsemblMetazoa"/>
</dbReference>
<dbReference type="InterPro" id="IPR056419">
    <property type="entry name" value="GAE_BBS1"/>
</dbReference>
<dbReference type="PANTHER" id="PTHR20870">
    <property type="entry name" value="BARDET-BIEDL SYNDROME 1 PROTEIN"/>
    <property type="match status" value="1"/>
</dbReference>
<proteinExistence type="predicted"/>
<dbReference type="OMA" id="HADRRHY"/>
<reference evidence="3" key="2">
    <citation type="submission" date="2022-06" db="UniProtKB">
        <authorList>
            <consortium name="EnsemblMetazoa"/>
        </authorList>
    </citation>
    <scope>IDENTIFICATION</scope>
</reference>
<dbReference type="PANTHER" id="PTHR20870:SF0">
    <property type="entry name" value="BARDET-BIEDL SYNDROME 1 PROTEIN"/>
    <property type="match status" value="1"/>
</dbReference>
<sequence length="577" mass="65511">MNECSSCWVQTPNTANLRLNTIQSCVCLADFHANGDYKLAIGDFGTEKYGIRLKIFKGFQVIVDNSLNDLPSALISFNSENVKPNPSSLALACDTTILIYKNLKPFYKFAIPSLEINKDEAEAWRQVEAGLINAAQLHTVLMELLHKLGIMELTTRSQKFLSSKETDREKTLEQCLNSELIHQSTITCMTTMKRSSSEVTAIDCIVYATEYGYVYCIDTQAFTVLSECKIPGVPVFLHAAGLYDVDYRIFVSTRDAEIFKIKRDMKSVSDPIITMTADIIGMIRVGKQLVVACTDKTISFFAANGKCQNKIKLNETIRSIDTLIYEPRQYIALLVALEREVRIYNETSLLDKEKVMEPISWIKYGQFGYEEGALVIGTAYGGIIVKLFRRKASLEKIIKEVDAIQAQCRKINIPRRTRIYVDQTIRERKDAKLMHQIYQRDLFMLRLSVNKAFKNLTQTSLNPISTKNSEGVEISVEIHGFGPIFRMTINLHATSWPPLQHLYLILHYNQELYEIEDSLVPLPALLPEMTYVFHIMVRCLEPDKGISDNVGINLVNQYKIIATALVNMPISEMNLLD</sequence>
<feature type="domain" description="Bardet-Biedl syndrome 1 N-terminal" evidence="1">
    <location>
        <begin position="8"/>
        <end position="262"/>
    </location>
</feature>
<dbReference type="InterPro" id="IPR028784">
    <property type="entry name" value="BBS1"/>
</dbReference>
<name>A0A8R1XPK6_ONCVO</name>
<dbReference type="AlphaFoldDB" id="A0A8R1XPK6"/>
<dbReference type="EMBL" id="CMVM020000350">
    <property type="status" value="NOT_ANNOTATED_CDS"/>
    <property type="molecule type" value="Genomic_DNA"/>
</dbReference>
<dbReference type="GO" id="GO:1905515">
    <property type="term" value="P:non-motile cilium assembly"/>
    <property type="evidence" value="ECO:0007669"/>
    <property type="project" value="EnsemblMetazoa"/>
</dbReference>
<dbReference type="Proteomes" id="UP000024404">
    <property type="component" value="Unassembled WGS sequence"/>
</dbReference>
<dbReference type="GO" id="GO:0036064">
    <property type="term" value="C:ciliary basal body"/>
    <property type="evidence" value="ECO:0007669"/>
    <property type="project" value="EnsemblMetazoa"/>
</dbReference>
<organism evidence="3 4">
    <name type="scientific">Onchocerca volvulus</name>
    <dbReference type="NCBI Taxonomy" id="6282"/>
    <lineage>
        <taxon>Eukaryota</taxon>
        <taxon>Metazoa</taxon>
        <taxon>Ecdysozoa</taxon>
        <taxon>Nematoda</taxon>
        <taxon>Chromadorea</taxon>
        <taxon>Rhabditida</taxon>
        <taxon>Spirurina</taxon>
        <taxon>Spiruromorpha</taxon>
        <taxon>Filarioidea</taxon>
        <taxon>Onchocercidae</taxon>
        <taxon>Onchocerca</taxon>
    </lineage>
</organism>
<reference evidence="4" key="1">
    <citation type="submission" date="2013-10" db="EMBL/GenBank/DDBJ databases">
        <title>Genome sequencing of Onchocerca volvulus.</title>
        <authorList>
            <person name="Cotton J."/>
            <person name="Tsai J."/>
            <person name="Stanley E."/>
            <person name="Tracey A."/>
            <person name="Holroyd N."/>
            <person name="Lustigman S."/>
            <person name="Berriman M."/>
        </authorList>
    </citation>
    <scope>NUCLEOTIDE SEQUENCE</scope>
</reference>
<dbReference type="InterPro" id="IPR032728">
    <property type="entry name" value="BBS1_N"/>
</dbReference>
<dbReference type="Pfam" id="PF14779">
    <property type="entry name" value="BBS1"/>
    <property type="match status" value="1"/>
</dbReference>
<dbReference type="GO" id="GO:0034464">
    <property type="term" value="C:BBSome"/>
    <property type="evidence" value="ECO:0007669"/>
    <property type="project" value="InterPro"/>
</dbReference>
<dbReference type="GO" id="GO:0043005">
    <property type="term" value="C:neuron projection"/>
    <property type="evidence" value="ECO:0007669"/>
    <property type="project" value="EnsemblMetazoa"/>
</dbReference>
<dbReference type="InterPro" id="IPR036322">
    <property type="entry name" value="WD40_repeat_dom_sf"/>
</dbReference>
<dbReference type="GO" id="GO:0005113">
    <property type="term" value="F:patched binding"/>
    <property type="evidence" value="ECO:0007669"/>
    <property type="project" value="TreeGrafter"/>
</dbReference>
<keyword evidence="4" id="KW-1185">Reference proteome</keyword>